<organism evidence="1 2">
    <name type="scientific">Heterostelium pallidum (strain ATCC 26659 / Pp 5 / PN500)</name>
    <name type="common">Cellular slime mold</name>
    <name type="synonym">Polysphondylium pallidum</name>
    <dbReference type="NCBI Taxonomy" id="670386"/>
    <lineage>
        <taxon>Eukaryota</taxon>
        <taxon>Amoebozoa</taxon>
        <taxon>Evosea</taxon>
        <taxon>Eumycetozoa</taxon>
        <taxon>Dictyostelia</taxon>
        <taxon>Acytosteliales</taxon>
        <taxon>Acytosteliaceae</taxon>
        <taxon>Heterostelium</taxon>
    </lineage>
</organism>
<comment type="caution">
    <text evidence="1">The sequence shown here is derived from an EMBL/GenBank/DDBJ whole genome shotgun (WGS) entry which is preliminary data.</text>
</comment>
<dbReference type="AlphaFoldDB" id="D3BPF2"/>
<dbReference type="GeneID" id="31364895"/>
<dbReference type="InterPro" id="IPR016024">
    <property type="entry name" value="ARM-type_fold"/>
</dbReference>
<evidence type="ECO:0000313" key="1">
    <source>
        <dbReference type="EMBL" id="EFA76670.1"/>
    </source>
</evidence>
<dbReference type="InParanoid" id="D3BPF2"/>
<dbReference type="EMBL" id="ADBJ01000044">
    <property type="protein sequence ID" value="EFA76670.1"/>
    <property type="molecule type" value="Genomic_DNA"/>
</dbReference>
<dbReference type="SUPFAM" id="SSF48371">
    <property type="entry name" value="ARM repeat"/>
    <property type="match status" value="1"/>
</dbReference>
<proteinExistence type="predicted"/>
<protein>
    <submittedName>
        <fullName evidence="1">Uncharacterized protein</fullName>
    </submittedName>
</protein>
<gene>
    <name evidence="1" type="ORF">PPL_09420</name>
</gene>
<evidence type="ECO:0000313" key="2">
    <source>
        <dbReference type="Proteomes" id="UP000001396"/>
    </source>
</evidence>
<sequence>MIIFKSYTLTFPIDCDDSNDGIGHVIYQYKDNIEQEDNKQIVIYGSKKLSDERKHTAEECDDSNMVADEQLSSKKVIKMSDLLLFKEFSKLNTMDEDVIDETCMNIRSLFETAKRKGEKTLLLNDQLLPFIKLGIQHPSDQVQLTTIRQIQDTLNTERLPTLKWLAVNELLISLIPLLKSTTSVASSIIALFKEITNNNQKQQQQDNQEEILNQLLSNKLVTTINQFFEQSKSNRDEEQSALLRVLDIVVLLVNYHPLTMTVQLGEPLKYLVVAAVSDPDTLVRLGYVELVSRLGDNIDVLKWIIEQTEFIDSLARLLWKQLEDYHTLGIHYVPSEANVSVATQEIKKHIKFCFSQRGKMKKQ</sequence>
<name>D3BPF2_HETP5</name>
<dbReference type="RefSeq" id="XP_020428802.1">
    <property type="nucleotide sequence ID" value="XM_020580215.1"/>
</dbReference>
<dbReference type="Proteomes" id="UP000001396">
    <property type="component" value="Unassembled WGS sequence"/>
</dbReference>
<reference evidence="1 2" key="1">
    <citation type="journal article" date="2011" name="Genome Res.">
        <title>Phylogeny-wide analysis of social amoeba genomes highlights ancient origins for complex intercellular communication.</title>
        <authorList>
            <person name="Heidel A.J."/>
            <person name="Lawal H.M."/>
            <person name="Felder M."/>
            <person name="Schilde C."/>
            <person name="Helps N.R."/>
            <person name="Tunggal B."/>
            <person name="Rivero F."/>
            <person name="John U."/>
            <person name="Schleicher M."/>
            <person name="Eichinger L."/>
            <person name="Platzer M."/>
            <person name="Noegel A.A."/>
            <person name="Schaap P."/>
            <person name="Gloeckner G."/>
        </authorList>
    </citation>
    <scope>NUCLEOTIDE SEQUENCE [LARGE SCALE GENOMIC DNA]</scope>
    <source>
        <strain evidence="2">ATCC 26659 / Pp 5 / PN500</strain>
    </source>
</reference>
<accession>D3BPF2</accession>
<keyword evidence="2" id="KW-1185">Reference proteome</keyword>